<reference evidence="1" key="1">
    <citation type="journal article" date="2004" name="Nature">
        <title>Genome duplication in the teleost fish Tetraodon nigroviridis reveals the early vertebrate proto-karyotype.</title>
        <authorList>
            <person name="Jaillon O."/>
            <person name="Aury J.-M."/>
            <person name="Brunet F."/>
            <person name="Petit J.-L."/>
            <person name="Stange-Thomann N."/>
            <person name="Mauceli E."/>
            <person name="Bouneau L."/>
            <person name="Fischer C."/>
            <person name="Ozouf-Costaz C."/>
            <person name="Bernot A."/>
            <person name="Nicaud S."/>
            <person name="Jaffe D."/>
            <person name="Fisher S."/>
            <person name="Lutfalla G."/>
            <person name="Dossat C."/>
            <person name="Segurens B."/>
            <person name="Dasilva C."/>
            <person name="Salanoubat M."/>
            <person name="Levy M."/>
            <person name="Boudet N."/>
            <person name="Castellano S."/>
            <person name="Anthouard V."/>
            <person name="Jubin C."/>
            <person name="Castelli V."/>
            <person name="Katinka M."/>
            <person name="Vacherie B."/>
            <person name="Biemont C."/>
            <person name="Skalli Z."/>
            <person name="Cattolico L."/>
            <person name="Poulain J."/>
            <person name="De Berardinis V."/>
            <person name="Cruaud C."/>
            <person name="Duprat S."/>
            <person name="Brottier P."/>
            <person name="Coutanceau J.-P."/>
            <person name="Gouzy J."/>
            <person name="Parra G."/>
            <person name="Lardier G."/>
            <person name="Chapple C."/>
            <person name="McKernan K.J."/>
            <person name="McEwan P."/>
            <person name="Bosak S."/>
            <person name="Kellis M."/>
            <person name="Volff J.-N."/>
            <person name="Guigo R."/>
            <person name="Zody M.C."/>
            <person name="Mesirov J."/>
            <person name="Lindblad-Toh K."/>
            <person name="Birren B."/>
            <person name="Nusbaum C."/>
            <person name="Kahn D."/>
            <person name="Robinson-Rechavi M."/>
            <person name="Laudet V."/>
            <person name="Schachter V."/>
            <person name="Quetier F."/>
            <person name="Saurin W."/>
            <person name="Scarpelli C."/>
            <person name="Wincker P."/>
            <person name="Lander E.S."/>
            <person name="Weissenbach J."/>
            <person name="Roest Crollius H."/>
        </authorList>
    </citation>
    <scope>NUCLEOTIDE SEQUENCE [LARGE SCALE GENOMIC DNA]</scope>
</reference>
<accession>Q4RGU1</accession>
<proteinExistence type="predicted"/>
<reference evidence="1" key="2">
    <citation type="submission" date="2004-02" db="EMBL/GenBank/DDBJ databases">
        <authorList>
            <consortium name="Genoscope"/>
            <consortium name="Whitehead Institute Centre for Genome Research"/>
        </authorList>
    </citation>
    <scope>NUCLEOTIDE SEQUENCE</scope>
</reference>
<sequence>MSNLNKSKKDKEILAEYESQVKGKMMAFILLNDTVTPTFSYLCTRM</sequence>
<dbReference type="EMBL" id="CAAE01015092">
    <property type="protein sequence ID" value="CAG12391.1"/>
    <property type="molecule type" value="Genomic_DNA"/>
</dbReference>
<dbReference type="KEGG" id="tng:GSTEN00034656G001"/>
<comment type="caution">
    <text evidence="1">The sequence shown here is derived from an EMBL/GenBank/DDBJ whole genome shotgun (WGS) entry which is preliminary data.</text>
</comment>
<organism evidence="1">
    <name type="scientific">Tetraodon nigroviridis</name>
    <name type="common">Spotted green pufferfish</name>
    <name type="synonym">Chelonodon nigroviridis</name>
    <dbReference type="NCBI Taxonomy" id="99883"/>
    <lineage>
        <taxon>Eukaryota</taxon>
        <taxon>Metazoa</taxon>
        <taxon>Chordata</taxon>
        <taxon>Craniata</taxon>
        <taxon>Vertebrata</taxon>
        <taxon>Euteleostomi</taxon>
        <taxon>Actinopterygii</taxon>
        <taxon>Neopterygii</taxon>
        <taxon>Teleostei</taxon>
        <taxon>Neoteleostei</taxon>
        <taxon>Acanthomorphata</taxon>
        <taxon>Eupercaria</taxon>
        <taxon>Tetraodontiformes</taxon>
        <taxon>Tetradontoidea</taxon>
        <taxon>Tetraodontidae</taxon>
        <taxon>Tetraodon</taxon>
    </lineage>
</organism>
<evidence type="ECO:0000313" key="1">
    <source>
        <dbReference type="EMBL" id="CAG12391.1"/>
    </source>
</evidence>
<name>Q4RGU1_TETNG</name>
<dbReference type="AlphaFoldDB" id="Q4RGU1"/>
<gene>
    <name evidence="1" type="ORF">GSTENG00034656001</name>
</gene>
<protein>
    <submittedName>
        <fullName evidence="1">(spotted green pufferfish) hypothetical protein</fullName>
    </submittedName>
</protein>